<dbReference type="InterPro" id="IPR035068">
    <property type="entry name" value="TldD/PmbA_N"/>
</dbReference>
<dbReference type="EC" id="3.4.-.-" evidence="9"/>
<dbReference type="InterPro" id="IPR051463">
    <property type="entry name" value="Peptidase_U62_metallo"/>
</dbReference>
<dbReference type="InterPro" id="IPR002510">
    <property type="entry name" value="Metalloprtase-TldD/E_N"/>
</dbReference>
<dbReference type="PANTHER" id="PTHR30624">
    <property type="entry name" value="UNCHARACTERIZED PROTEIN TLDD AND PMBA"/>
    <property type="match status" value="1"/>
</dbReference>
<proteinExistence type="inferred from homology"/>
<evidence type="ECO:0000259" key="6">
    <source>
        <dbReference type="Pfam" id="PF01523"/>
    </source>
</evidence>
<accession>A0A451DBK9</accession>
<keyword evidence="3 9" id="KW-0645">Protease</keyword>
<evidence type="ECO:0000259" key="7">
    <source>
        <dbReference type="Pfam" id="PF19289"/>
    </source>
</evidence>
<organism evidence="9 10">
    <name type="scientific">Buchnera aphidicola</name>
    <name type="common">Cinara laricifoliae</name>
    <dbReference type="NCBI Taxonomy" id="2518977"/>
    <lineage>
        <taxon>Bacteria</taxon>
        <taxon>Pseudomonadati</taxon>
        <taxon>Pseudomonadota</taxon>
        <taxon>Gammaproteobacteria</taxon>
        <taxon>Enterobacterales</taxon>
        <taxon>Erwiniaceae</taxon>
        <taxon>Buchnera</taxon>
    </lineage>
</organism>
<dbReference type="InterPro" id="IPR036059">
    <property type="entry name" value="TldD/PmbA_sf"/>
</dbReference>
<dbReference type="SUPFAM" id="SSF111283">
    <property type="entry name" value="Putative modulator of DNA gyrase, PmbA/TldD"/>
    <property type="match status" value="1"/>
</dbReference>
<dbReference type="PANTHER" id="PTHR30624:SF4">
    <property type="entry name" value="METALLOPROTEASE TLDD"/>
    <property type="match status" value="1"/>
</dbReference>
<dbReference type="OrthoDB" id="9803213at2"/>
<evidence type="ECO:0000256" key="2">
    <source>
        <dbReference type="ARBA" id="ARBA00005836"/>
    </source>
</evidence>
<dbReference type="EMBL" id="LR217717">
    <property type="protein sequence ID" value="VFP83744.1"/>
    <property type="molecule type" value="Genomic_DNA"/>
</dbReference>
<gene>
    <name evidence="9" type="primary">tldD</name>
    <name evidence="9" type="ORF">BUCILAFE3058_261</name>
</gene>
<keyword evidence="4 9" id="KW-0378">Hydrolase</keyword>
<dbReference type="Pfam" id="PF01523">
    <property type="entry name" value="PmbA_TldD_1st"/>
    <property type="match status" value="1"/>
</dbReference>
<dbReference type="PIRSF" id="PIRSF004919">
    <property type="entry name" value="TldD"/>
    <property type="match status" value="1"/>
</dbReference>
<evidence type="ECO:0000256" key="4">
    <source>
        <dbReference type="ARBA" id="ARBA00022801"/>
    </source>
</evidence>
<evidence type="ECO:0000313" key="10">
    <source>
        <dbReference type="Proteomes" id="UP000294349"/>
    </source>
</evidence>
<evidence type="ECO:0000256" key="3">
    <source>
        <dbReference type="ARBA" id="ARBA00022670"/>
    </source>
</evidence>
<feature type="domain" description="Metalloprotease TldD/E N-terminal" evidence="6">
    <location>
        <begin position="32"/>
        <end position="94"/>
    </location>
</feature>
<name>A0A451DBK9_9GAMM</name>
<sequence>MIEILLNKYNIDKKNVVMLLDNMLDNNIDFGDIYFQSKEQEIWILENKIIKKGIYFFDEGVGIRAIKNISTSFSYTNSITLTNLTNSIDTVCKMLSSIKRGNIISKQGHLHIENMYTSCNLIQDSYIEKKLYILNYIDSLARSQDYRVIDVHAVLTCEYEKILIGSTDSTILSNDSRPLIYVNIEVMVEQNSKREKGFHGGGGRFKITDFLKKQNDNQMLIELWTKEAVRIALVRLFARISPAGSFPVILGPGWPGILFHEAVGHGLEGDFIRKKTSIFTKKIGQQVASNLCTIVDNGILYGNRGSINIDDEGIPGKYNILIKDGILKSFLQDKLNAHIMCQKSTGNGRRESYAHLPMPRMTNTYLLAGLDKHADIIDSVDYGIYAVNFSGGQVDITSGNFVFSTLEAYLVKNGKIIYPLKGATLIGSGTEVMKSISMVGNNLQMASGLGDCEKNGQTVPVNVGQPTIKIDQLTISGTY</sequence>
<keyword evidence="5 9" id="KW-0482">Metalloprotease</keyword>
<evidence type="ECO:0000259" key="8">
    <source>
        <dbReference type="Pfam" id="PF19290"/>
    </source>
</evidence>
<evidence type="ECO:0000313" key="9">
    <source>
        <dbReference type="EMBL" id="VFP83744.1"/>
    </source>
</evidence>
<dbReference type="RefSeq" id="WP_154061592.1">
    <property type="nucleotide sequence ID" value="NZ_LR217717.1"/>
</dbReference>
<dbReference type="Pfam" id="PF19289">
    <property type="entry name" value="PmbA_TldD_3rd"/>
    <property type="match status" value="1"/>
</dbReference>
<dbReference type="InterPro" id="IPR045569">
    <property type="entry name" value="Metalloprtase-TldD/E_C"/>
</dbReference>
<reference evidence="9 10" key="1">
    <citation type="submission" date="2019-02" db="EMBL/GenBank/DDBJ databases">
        <authorList>
            <person name="Manzano-Marin A."/>
            <person name="Manzano-Marin A."/>
        </authorList>
    </citation>
    <scope>NUCLEOTIDE SEQUENCE [LARGE SCALE GENOMIC DNA]</scope>
    <source>
        <strain evidence="9 10">BuCilaricifoliae</strain>
    </source>
</reference>
<dbReference type="Proteomes" id="UP000294349">
    <property type="component" value="Chromosome"/>
</dbReference>
<dbReference type="GO" id="GO:0006508">
    <property type="term" value="P:proteolysis"/>
    <property type="evidence" value="ECO:0007669"/>
    <property type="project" value="UniProtKB-KW"/>
</dbReference>
<evidence type="ECO:0000256" key="5">
    <source>
        <dbReference type="ARBA" id="ARBA00023049"/>
    </source>
</evidence>
<dbReference type="GO" id="GO:0008237">
    <property type="term" value="F:metallopeptidase activity"/>
    <property type="evidence" value="ECO:0007669"/>
    <property type="project" value="UniProtKB-KW"/>
</dbReference>
<evidence type="ECO:0000256" key="1">
    <source>
        <dbReference type="ARBA" id="ARBA00002796"/>
    </source>
</evidence>
<comment type="function">
    <text evidence="1">Probable metalloprotease.</text>
</comment>
<dbReference type="Pfam" id="PF19290">
    <property type="entry name" value="PmbA_TldD_2nd"/>
    <property type="match status" value="1"/>
</dbReference>
<dbReference type="AlphaFoldDB" id="A0A451DBK9"/>
<feature type="domain" description="Metalloprotease TldD/E C-terminal" evidence="7">
    <location>
        <begin position="244"/>
        <end position="477"/>
    </location>
</feature>
<protein>
    <submittedName>
        <fullName evidence="9">Metalloprotease TldD</fullName>
        <ecNumber evidence="9">3.4.-.-</ecNumber>
    </submittedName>
</protein>
<feature type="domain" description="Metalloprotease TldD/E central" evidence="8">
    <location>
        <begin position="124"/>
        <end position="236"/>
    </location>
</feature>
<dbReference type="InterPro" id="IPR045570">
    <property type="entry name" value="Metalloprtase-TldD/E_cen_dom"/>
</dbReference>
<dbReference type="InterPro" id="IPR025502">
    <property type="entry name" value="TldD"/>
</dbReference>
<dbReference type="GO" id="GO:0005829">
    <property type="term" value="C:cytosol"/>
    <property type="evidence" value="ECO:0007669"/>
    <property type="project" value="TreeGrafter"/>
</dbReference>
<dbReference type="Gene3D" id="3.30.2290.10">
    <property type="entry name" value="PmbA/TldD superfamily"/>
    <property type="match status" value="1"/>
</dbReference>
<dbReference type="NCBIfam" id="NF008006">
    <property type="entry name" value="PRK10735.1"/>
    <property type="match status" value="1"/>
</dbReference>
<comment type="similarity">
    <text evidence="2">Belongs to the peptidase U62 family.</text>
</comment>